<organism evidence="3 4">
    <name type="scientific">Halanaerobacter jeridensis</name>
    <dbReference type="NCBI Taxonomy" id="706427"/>
    <lineage>
        <taxon>Bacteria</taxon>
        <taxon>Bacillati</taxon>
        <taxon>Bacillota</taxon>
        <taxon>Clostridia</taxon>
        <taxon>Halanaerobiales</taxon>
        <taxon>Halobacteroidaceae</taxon>
        <taxon>Halanaerobacter</taxon>
    </lineage>
</organism>
<gene>
    <name evidence="3" type="ORF">JOC47_002657</name>
</gene>
<evidence type="ECO:0000313" key="3">
    <source>
        <dbReference type="EMBL" id="MBM7557791.1"/>
    </source>
</evidence>
<proteinExistence type="predicted"/>
<dbReference type="SMART" id="SM00327">
    <property type="entry name" value="VWA"/>
    <property type="match status" value="1"/>
</dbReference>
<evidence type="ECO:0000256" key="1">
    <source>
        <dbReference type="SAM" id="MobiDB-lite"/>
    </source>
</evidence>
<sequence>MTTNEEVIEGEGFGDELTTNTNDRFNLVFVVDTSGSMTGDIEELKQGLQTLEKEAKNDPKIQNKVRFAVVEFGGKVNVLHPFTDMANYQSPGDKLSAGGGTPQGQAVNLALEMIEEDKEKYRTKGIGYHRPFVVVLTDGKPNGEDFQKSVNNVVAAANQDKVVFFGLGVDSADMEKLKKYREGVKEDHKKNVRIAKVKNKQFEGVFKLLSNSMSSKSQSNDTEEQHDVTEGTEPFFEPA</sequence>
<dbReference type="RefSeq" id="WP_204702546.1">
    <property type="nucleotide sequence ID" value="NZ_JAFBDQ010000017.1"/>
</dbReference>
<dbReference type="PROSITE" id="PS50234">
    <property type="entry name" value="VWFA"/>
    <property type="match status" value="1"/>
</dbReference>
<feature type="region of interest" description="Disordered" evidence="1">
    <location>
        <begin position="212"/>
        <end position="239"/>
    </location>
</feature>
<dbReference type="Gene3D" id="3.40.50.410">
    <property type="entry name" value="von Willebrand factor, type A domain"/>
    <property type="match status" value="1"/>
</dbReference>
<reference evidence="3" key="1">
    <citation type="submission" date="2021-01" db="EMBL/GenBank/DDBJ databases">
        <title>Genomic Encyclopedia of Type Strains, Phase IV (KMG-IV): sequencing the most valuable type-strain genomes for metagenomic binning, comparative biology and taxonomic classification.</title>
        <authorList>
            <person name="Goeker M."/>
        </authorList>
    </citation>
    <scope>NUCLEOTIDE SEQUENCE</scope>
    <source>
        <strain evidence="3">DSM 23230</strain>
    </source>
</reference>
<feature type="domain" description="VWFA" evidence="2">
    <location>
        <begin position="26"/>
        <end position="209"/>
    </location>
</feature>
<protein>
    <submittedName>
        <fullName evidence="3">Uncharacterized protein YegL</fullName>
    </submittedName>
</protein>
<dbReference type="InterPro" id="IPR011392">
    <property type="entry name" value="Tellurite-R_TerY"/>
</dbReference>
<dbReference type="Pfam" id="PF00092">
    <property type="entry name" value="VWA"/>
    <property type="match status" value="1"/>
</dbReference>
<dbReference type="Proteomes" id="UP000774000">
    <property type="component" value="Unassembled WGS sequence"/>
</dbReference>
<dbReference type="SUPFAM" id="SSF53300">
    <property type="entry name" value="vWA-like"/>
    <property type="match status" value="1"/>
</dbReference>
<evidence type="ECO:0000313" key="4">
    <source>
        <dbReference type="Proteomes" id="UP000774000"/>
    </source>
</evidence>
<dbReference type="AlphaFoldDB" id="A0A938XU36"/>
<dbReference type="EMBL" id="JAFBDQ010000017">
    <property type="protein sequence ID" value="MBM7557791.1"/>
    <property type="molecule type" value="Genomic_DNA"/>
</dbReference>
<evidence type="ECO:0000259" key="2">
    <source>
        <dbReference type="PROSITE" id="PS50234"/>
    </source>
</evidence>
<keyword evidence="4" id="KW-1185">Reference proteome</keyword>
<dbReference type="InterPro" id="IPR002035">
    <property type="entry name" value="VWF_A"/>
</dbReference>
<dbReference type="InterPro" id="IPR036465">
    <property type="entry name" value="vWFA_dom_sf"/>
</dbReference>
<comment type="caution">
    <text evidence="3">The sequence shown here is derived from an EMBL/GenBank/DDBJ whole genome shotgun (WGS) entry which is preliminary data.</text>
</comment>
<accession>A0A938XU36</accession>
<name>A0A938XU36_9FIRM</name>
<dbReference type="PIRSF" id="PIRSF020634">
    <property type="entry name" value="TerY_vWA"/>
    <property type="match status" value="1"/>
</dbReference>